<keyword evidence="3" id="KW-1185">Reference proteome</keyword>
<feature type="compositionally biased region" description="Low complexity" evidence="1">
    <location>
        <begin position="7"/>
        <end position="18"/>
    </location>
</feature>
<accession>A0A139AHL3</accession>
<evidence type="ECO:0000256" key="1">
    <source>
        <dbReference type="SAM" id="MobiDB-lite"/>
    </source>
</evidence>
<organism evidence="2 3">
    <name type="scientific">Gonapodya prolifera (strain JEL478)</name>
    <name type="common">Monoblepharis prolifera</name>
    <dbReference type="NCBI Taxonomy" id="1344416"/>
    <lineage>
        <taxon>Eukaryota</taxon>
        <taxon>Fungi</taxon>
        <taxon>Fungi incertae sedis</taxon>
        <taxon>Chytridiomycota</taxon>
        <taxon>Chytridiomycota incertae sedis</taxon>
        <taxon>Monoblepharidomycetes</taxon>
        <taxon>Monoblepharidales</taxon>
        <taxon>Gonapodyaceae</taxon>
        <taxon>Gonapodya</taxon>
    </lineage>
</organism>
<dbReference type="Proteomes" id="UP000070544">
    <property type="component" value="Unassembled WGS sequence"/>
</dbReference>
<feature type="non-terminal residue" evidence="2">
    <location>
        <position position="1"/>
    </location>
</feature>
<evidence type="ECO:0000313" key="2">
    <source>
        <dbReference type="EMBL" id="KXS16044.1"/>
    </source>
</evidence>
<protein>
    <submittedName>
        <fullName evidence="2">Uncharacterized protein</fullName>
    </submittedName>
</protein>
<evidence type="ECO:0000313" key="3">
    <source>
        <dbReference type="Proteomes" id="UP000070544"/>
    </source>
</evidence>
<proteinExistence type="predicted"/>
<dbReference type="AlphaFoldDB" id="A0A139AHL3"/>
<reference evidence="2 3" key="1">
    <citation type="journal article" date="2015" name="Genome Biol. Evol.">
        <title>Phylogenomic analyses indicate that early fungi evolved digesting cell walls of algal ancestors of land plants.</title>
        <authorList>
            <person name="Chang Y."/>
            <person name="Wang S."/>
            <person name="Sekimoto S."/>
            <person name="Aerts A.L."/>
            <person name="Choi C."/>
            <person name="Clum A."/>
            <person name="LaButti K.M."/>
            <person name="Lindquist E.A."/>
            <person name="Yee Ngan C."/>
            <person name="Ohm R.A."/>
            <person name="Salamov A.A."/>
            <person name="Grigoriev I.V."/>
            <person name="Spatafora J.W."/>
            <person name="Berbee M.L."/>
        </authorList>
    </citation>
    <scope>NUCLEOTIDE SEQUENCE [LARGE SCALE GENOMIC DNA]</scope>
    <source>
        <strain evidence="2 3">JEL478</strain>
    </source>
</reference>
<feature type="compositionally biased region" description="Pro residues" evidence="1">
    <location>
        <begin position="42"/>
        <end position="51"/>
    </location>
</feature>
<name>A0A139AHL3_GONPJ</name>
<dbReference type="EMBL" id="KQ965758">
    <property type="protein sequence ID" value="KXS16044.1"/>
    <property type="molecule type" value="Genomic_DNA"/>
</dbReference>
<feature type="region of interest" description="Disordered" evidence="1">
    <location>
        <begin position="1"/>
        <end position="51"/>
    </location>
</feature>
<gene>
    <name evidence="2" type="ORF">M427DRAFT_56332</name>
</gene>
<sequence length="51" mass="4964">SGPGTLTRGVGVAEGAAGRTEEGAGTKGGDQPSDVGFAHLPYPAPPTSKEQ</sequence>